<dbReference type="SUPFAM" id="SSF82714">
    <property type="entry name" value="Multidrug efflux transporter AcrB TolC docking domain, DN and DC subdomains"/>
    <property type="match status" value="2"/>
</dbReference>
<keyword evidence="1" id="KW-0812">Transmembrane</keyword>
<dbReference type="InterPro" id="IPR001036">
    <property type="entry name" value="Acrflvin-R"/>
</dbReference>
<evidence type="ECO:0000313" key="2">
    <source>
        <dbReference type="EMBL" id="ETW93979.1"/>
    </source>
</evidence>
<dbReference type="PATRIC" id="fig|1429438.4.peg.6922"/>
<feature type="transmembrane region" description="Helical" evidence="1">
    <location>
        <begin position="885"/>
        <end position="909"/>
    </location>
</feature>
<keyword evidence="1" id="KW-0472">Membrane</keyword>
<dbReference type="SUPFAM" id="SSF82866">
    <property type="entry name" value="Multidrug efflux transporter AcrB transmembrane domain"/>
    <property type="match status" value="2"/>
</dbReference>
<dbReference type="SUPFAM" id="SSF82693">
    <property type="entry name" value="Multidrug efflux transporter AcrB pore domain, PN1, PN2, PC1 and PC2 subdomains"/>
    <property type="match status" value="2"/>
</dbReference>
<dbReference type="Gene3D" id="3.30.70.1430">
    <property type="entry name" value="Multidrug efflux transporter AcrB pore domain"/>
    <property type="match status" value="2"/>
</dbReference>
<dbReference type="GO" id="GO:0042910">
    <property type="term" value="F:xenobiotic transmembrane transporter activity"/>
    <property type="evidence" value="ECO:0007669"/>
    <property type="project" value="TreeGrafter"/>
</dbReference>
<feature type="transmembrane region" description="Helical" evidence="1">
    <location>
        <begin position="960"/>
        <end position="984"/>
    </location>
</feature>
<name>W4L7U7_ENTF1</name>
<dbReference type="EMBL" id="AZHW01001137">
    <property type="protein sequence ID" value="ETW93979.1"/>
    <property type="molecule type" value="Genomic_DNA"/>
</dbReference>
<protein>
    <recommendedName>
        <fullName evidence="4">Acriflavin resistance protein</fullName>
    </recommendedName>
</protein>
<dbReference type="PANTHER" id="PTHR32063">
    <property type="match status" value="1"/>
</dbReference>
<dbReference type="Gene3D" id="3.30.70.1440">
    <property type="entry name" value="Multidrug efflux transporter AcrB pore domain"/>
    <property type="match status" value="1"/>
</dbReference>
<dbReference type="GO" id="GO:0005886">
    <property type="term" value="C:plasma membrane"/>
    <property type="evidence" value="ECO:0007669"/>
    <property type="project" value="TreeGrafter"/>
</dbReference>
<evidence type="ECO:0000256" key="1">
    <source>
        <dbReference type="SAM" id="Phobius"/>
    </source>
</evidence>
<keyword evidence="3" id="KW-1185">Reference proteome</keyword>
<dbReference type="PRINTS" id="PR00702">
    <property type="entry name" value="ACRIFLAVINRP"/>
</dbReference>
<feature type="transmembrane region" description="Helical" evidence="1">
    <location>
        <begin position="341"/>
        <end position="360"/>
    </location>
</feature>
<keyword evidence="1" id="KW-1133">Transmembrane helix</keyword>
<dbReference type="HOGENOM" id="CLU_002755_1_2_7"/>
<proteinExistence type="predicted"/>
<dbReference type="Gene3D" id="1.20.1640.10">
    <property type="entry name" value="Multidrug efflux transporter AcrB transmembrane domain"/>
    <property type="match status" value="2"/>
</dbReference>
<reference evidence="2 3" key="1">
    <citation type="journal article" date="2014" name="Nature">
        <title>An environmental bacterial taxon with a large and distinct metabolic repertoire.</title>
        <authorList>
            <person name="Wilson M.C."/>
            <person name="Mori T."/>
            <person name="Ruckert C."/>
            <person name="Uria A.R."/>
            <person name="Helf M.J."/>
            <person name="Takada K."/>
            <person name="Gernert C."/>
            <person name="Steffens U.A."/>
            <person name="Heycke N."/>
            <person name="Schmitt S."/>
            <person name="Rinke C."/>
            <person name="Helfrich E.J."/>
            <person name="Brachmann A.O."/>
            <person name="Gurgui C."/>
            <person name="Wakimoto T."/>
            <person name="Kracht M."/>
            <person name="Crusemann M."/>
            <person name="Hentschel U."/>
            <person name="Abe I."/>
            <person name="Matsunaga S."/>
            <person name="Kalinowski J."/>
            <person name="Takeyama H."/>
            <person name="Piel J."/>
        </authorList>
    </citation>
    <scope>NUCLEOTIDE SEQUENCE [LARGE SCALE GENOMIC DNA]</scope>
    <source>
        <strain evidence="3">TSY1</strain>
    </source>
</reference>
<dbReference type="Pfam" id="PF00873">
    <property type="entry name" value="ACR_tran"/>
    <property type="match status" value="1"/>
</dbReference>
<organism evidence="2 3">
    <name type="scientific">Entotheonella factor</name>
    <dbReference type="NCBI Taxonomy" id="1429438"/>
    <lineage>
        <taxon>Bacteria</taxon>
        <taxon>Pseudomonadati</taxon>
        <taxon>Nitrospinota/Tectimicrobiota group</taxon>
        <taxon>Candidatus Tectimicrobiota</taxon>
        <taxon>Candidatus Entotheonellia</taxon>
        <taxon>Candidatus Entotheonellales</taxon>
        <taxon>Candidatus Entotheonellaceae</taxon>
        <taxon>Candidatus Entotheonella</taxon>
    </lineage>
</organism>
<feature type="transmembrane region" description="Helical" evidence="1">
    <location>
        <begin position="534"/>
        <end position="552"/>
    </location>
</feature>
<comment type="caution">
    <text evidence="2">The sequence shown here is derived from an EMBL/GenBank/DDBJ whole genome shotgun (WGS) entry which is preliminary data.</text>
</comment>
<dbReference type="Gene3D" id="3.30.2090.10">
    <property type="entry name" value="Multidrug efflux transporter AcrB TolC docking domain, DN and DC subdomains"/>
    <property type="match status" value="2"/>
</dbReference>
<feature type="transmembrane region" description="Helical" evidence="1">
    <location>
        <begin position="477"/>
        <end position="499"/>
    </location>
</feature>
<feature type="transmembrane region" description="Helical" evidence="1">
    <location>
        <begin position="915"/>
        <end position="935"/>
    </location>
</feature>
<accession>W4L7U7</accession>
<sequence length="1041" mass="115705">MNRKRLAELKGVNLMIRRAMRRPVTTWMMALSAIVLGIVAVTRLPLYYLPTYESLRLTVVVPYKSSAPQEIERLIVRPLEDALGDLSRLENMSSRAYATEGRVRLEFAYGTDMDLVAIDVRDRLDRVRRRLPPDITRISIRQWSSDDISILGLRLSWKGAPAQLHDVVNRLERRLQAIEGVAKVDVSGLQQKQIQIDVAPEHLAMHGLTTEGLATRLRRNHVNLSGGAIEDGGVRYLLRSMGEVRSPAELASLPLNASGLRLRDVAQIQYVTPPKTYSNRMDQKEALTIRVYRSDTANVVQVARVVHQTLENVQQQPGWDDLDIFVYHDSSRVIVTRLQHLLHSGLIEVGLALLVLWLFLKHVRVTFVLGLVIPISILATFLIMYLMREGLGSSISLNVVSLSGLMLSVGMLVDNSVVVLENIFRHRQGGKSAVEASITGAEEISRAVMVATATSVVVFLPTLFVEGHFSSRIQIEFALVVCAVLIASLGVALTLVPLLSSRVLQRVDTTATPLQTRFTQLYGAAIRWTLRYRWFVVALAAGVFGISLHLFLTEILPNKDLSRTPSRRLRIRVDLPRRTPFREIQATMEQLEAQLVKQRQTLELEHVLTTTRQRGSQILQVYFLPVEQSRTPTLTLQQRLIKTLPRLPGVTYRIRGGRTIGGGSPSVTVRLQGPNSEVLSHLAEVFKTQLEDVPGVYSVATDVDRGEEELHLTVDPERAQRRDVSPQRVAQTVAQAVSDRPTATMTFDGREVNILLRAGENGGLSAEQLQHMPVAANGRAETVRLGHVVAPHLQMTPASVSRENRLQTTKIVVRTAENMSMGKAARSIKAQLASLTLPDGYHWQLGRSYQRFVASQKQSTFSITLAIVLVYLIMAALFESFVLPLTIMVTVPFALSGVVGIFMLTQIPFSQMADLGMLILCGLAVNSGIMLVEAANQWRAQGLDRTEALIRSGQQRLRPIIMTVMTTLIGLMPMVLPLLLPSIFGATHRHVRSYAPIALAVMGGLCTSTVLTLIILPAVYVLFDDAVQAWRQLRGLLAYRQ</sequence>
<feature type="transmembrane region" description="Helical" evidence="1">
    <location>
        <begin position="367"/>
        <end position="387"/>
    </location>
</feature>
<evidence type="ECO:0000313" key="3">
    <source>
        <dbReference type="Proteomes" id="UP000019141"/>
    </source>
</evidence>
<dbReference type="Gene3D" id="3.30.70.1320">
    <property type="entry name" value="Multidrug efflux transporter AcrB pore domain like"/>
    <property type="match status" value="1"/>
</dbReference>
<dbReference type="AlphaFoldDB" id="W4L7U7"/>
<dbReference type="PANTHER" id="PTHR32063:SF73">
    <property type="entry name" value="RND SUPERFAMILY EFFLUX PUMP PERMEASE COMPONENT 1"/>
    <property type="match status" value="1"/>
</dbReference>
<feature type="transmembrane region" description="Helical" evidence="1">
    <location>
        <begin position="860"/>
        <end position="878"/>
    </location>
</feature>
<feature type="transmembrane region" description="Helical" evidence="1">
    <location>
        <begin position="444"/>
        <end position="465"/>
    </location>
</feature>
<feature type="transmembrane region" description="Helical" evidence="1">
    <location>
        <begin position="24"/>
        <end position="48"/>
    </location>
</feature>
<dbReference type="InterPro" id="IPR027463">
    <property type="entry name" value="AcrB_DN_DC_subdom"/>
</dbReference>
<gene>
    <name evidence="2" type="ORF">ETSY1_36855</name>
</gene>
<feature type="transmembrane region" description="Helical" evidence="1">
    <location>
        <begin position="996"/>
        <end position="1023"/>
    </location>
</feature>
<evidence type="ECO:0008006" key="4">
    <source>
        <dbReference type="Google" id="ProtNLM"/>
    </source>
</evidence>
<dbReference type="Proteomes" id="UP000019141">
    <property type="component" value="Unassembled WGS sequence"/>
</dbReference>
<feature type="transmembrane region" description="Helical" evidence="1">
    <location>
        <begin position="399"/>
        <end position="424"/>
    </location>
</feature>